<evidence type="ECO:0000259" key="11">
    <source>
        <dbReference type="PROSITE" id="PS50109"/>
    </source>
</evidence>
<dbReference type="EC" id="2.7.13.3" evidence="2"/>
<dbReference type="Gene3D" id="2.60.40.10">
    <property type="entry name" value="Immunoglobulins"/>
    <property type="match status" value="1"/>
</dbReference>
<feature type="chain" id="PRO_5015631531" description="histidine kinase" evidence="9">
    <location>
        <begin position="46"/>
        <end position="1380"/>
    </location>
</feature>
<dbReference type="InterPro" id="IPR003661">
    <property type="entry name" value="HisK_dim/P_dom"/>
</dbReference>
<dbReference type="InterPro" id="IPR011006">
    <property type="entry name" value="CheY-like_superfamily"/>
</dbReference>
<dbReference type="OrthoDB" id="9809670at2"/>
<keyword evidence="3 7" id="KW-0597">Phosphoprotein</keyword>
<dbReference type="InterPro" id="IPR001789">
    <property type="entry name" value="Sig_transdc_resp-reg_receiver"/>
</dbReference>
<keyword evidence="6" id="KW-0804">Transcription</keyword>
<dbReference type="PROSITE" id="PS50109">
    <property type="entry name" value="HIS_KIN"/>
    <property type="match status" value="1"/>
</dbReference>
<dbReference type="SUPFAM" id="SSF52172">
    <property type="entry name" value="CheY-like"/>
    <property type="match status" value="1"/>
</dbReference>
<dbReference type="SMART" id="SM00387">
    <property type="entry name" value="HATPase_c"/>
    <property type="match status" value="1"/>
</dbReference>
<dbReference type="Gene3D" id="3.40.50.2300">
    <property type="match status" value="1"/>
</dbReference>
<dbReference type="PRINTS" id="PR00344">
    <property type="entry name" value="BCTRLSENSOR"/>
</dbReference>
<sequence length="1380" mass="155003">MLILSLAAFTAFNPADWKPVHRPIKFIKKALVAFLLSACICSAAAAQVSYTVEQIGLEKGLSNSAARSFCQDRNGFIWIGTNDGLNRYDGYEFKVFRKREGDTTGLINNWINVIAEDATAHLWIGTHGGVSVYDPVTGKFSTVMFRQREGAPLQRLINDTEGILFDQQGNACLRITDGRLIVFKEGSLQSGRVVNTNQGKVTAICNGTGQTIWALVEGKGLCKYNLQSGALQFITKAPFGVSRILADHDALWLSGNGELHHYNIATNTFDRHFGHADGLSSSRISDLQLVNNQQLWVGTDGGGINILDKSTGKFSYMEAGDSRSSLSSNAVLALYKDKQSRIWIGTYRGGINIIDPHRSNFQTIGHEPGNPNSLTNNFVLAICQLDAAHLWIGTDGGGASLLDRRTNRFTNYVHRQHDAASIGGNSLTSICKDYRNDIWFATYDGGLSRYLPSTRTFAQYEAWTGGKPLNNATFWLLYEDRARQLWTGALQHGLFKLNRAHQRFEQFDATLNDLLVLYQDKKGQLWGGGWTSLVKIDTLHKQHHRFTIGHAVRAMFEDKQGQLWLGTEGGLVLFDRASGQIVKKYTTADGLANDHIMNMQPDEHDGLWLSTYNGLSRFDLRTRTFRTYSTADGLSEREFNYNAGLRLINGEIAFGGARGLTLFNPQKVYGNRGAPQLVFTGLNINNAPVEESPGYITGTQQGKITEVKVPYDQAVFTFNFTAIDFPYSDHIDYRYRLLNRDADWTNCGTGRSASYARLSPGSYDFQVSCTNRTGNWSEHVISVHVVVLPPWYRTWWATLVFVMAAIGAVYGFFSYRIRQTRMTYEIMLARENEKRQKAIQESERQIHNNRLEFFTSISHEFRTPLSLIINPVKDMLMREHHDDKKELNIIHRNARRLLSLVDQLLLFRKVDSGLGQMTVVALDARDLCSDIFQCFAQQARTNGVEYLFIAPDAPLLIYGDREKLEIILFNLLSNALKFTPPGGRITLELEDESDGEIKIKVSDTGCGIAPEEGERLFEQFYQSRSGGRPVKAGFGIGLYLAHRFAQQHAGSLSYQSQTGEGTIFLLTLKKGKAHFDQAQISEDTVSESSLLEELIADDQQVLPAEPLKTFKTAEVFTERKVILVVDDDSDMRNYVCDIFKDQYIVHQAADGETAMLMVKEKTPDLVISDVMMPGISGIAFCSWLKNDPAYSYIPVILLTASSSTENRLKGLDGGADDYLSKPFEKDLLVTRVSNLLTIRDNLRTYFYNEITLQTNPVNISEEYKLFLQKCIEVIETHLTDAQFSIGVLASEIGMSHSNLYRKVKLMSGYTVAAFIRLIRLRKAAELLINSSYNINQVAAATGFNDIKYFRTQFSKLFGMSPSEFTKKNRPVFSKKVNTKW</sequence>
<evidence type="ECO:0000256" key="6">
    <source>
        <dbReference type="ARBA" id="ARBA00023163"/>
    </source>
</evidence>
<dbReference type="Pfam" id="PF00512">
    <property type="entry name" value="HisKA"/>
    <property type="match status" value="1"/>
</dbReference>
<evidence type="ECO:0000256" key="5">
    <source>
        <dbReference type="ARBA" id="ARBA00023125"/>
    </source>
</evidence>
<gene>
    <name evidence="13" type="ORF">C8P68_10357</name>
</gene>
<dbReference type="PROSITE" id="PS01124">
    <property type="entry name" value="HTH_ARAC_FAMILY_2"/>
    <property type="match status" value="1"/>
</dbReference>
<dbReference type="Pfam" id="PF07495">
    <property type="entry name" value="Y_Y_Y"/>
    <property type="match status" value="1"/>
</dbReference>
<dbReference type="Pfam" id="PF02518">
    <property type="entry name" value="HATPase_c"/>
    <property type="match status" value="1"/>
</dbReference>
<dbReference type="PROSITE" id="PS00041">
    <property type="entry name" value="HTH_ARAC_FAMILY_1"/>
    <property type="match status" value="1"/>
</dbReference>
<dbReference type="Gene3D" id="1.10.10.60">
    <property type="entry name" value="Homeodomain-like"/>
    <property type="match status" value="1"/>
</dbReference>
<dbReference type="InterPro" id="IPR036890">
    <property type="entry name" value="HATPase_C_sf"/>
</dbReference>
<keyword evidence="8" id="KW-1133">Transmembrane helix</keyword>
<comment type="caution">
    <text evidence="13">The sequence shown here is derived from an EMBL/GenBank/DDBJ whole genome shotgun (WGS) entry which is preliminary data.</text>
</comment>
<evidence type="ECO:0000256" key="7">
    <source>
        <dbReference type="PROSITE-ProRule" id="PRU00169"/>
    </source>
</evidence>
<keyword evidence="8" id="KW-0812">Transmembrane</keyword>
<dbReference type="RefSeq" id="WP_107828099.1">
    <property type="nucleotide sequence ID" value="NZ_CP160205.1"/>
</dbReference>
<feature type="domain" description="HTH araC/xylS-type" evidence="10">
    <location>
        <begin position="1268"/>
        <end position="1367"/>
    </location>
</feature>
<dbReference type="SUPFAM" id="SSF46689">
    <property type="entry name" value="Homeodomain-like"/>
    <property type="match status" value="1"/>
</dbReference>
<dbReference type="GO" id="GO:0043565">
    <property type="term" value="F:sequence-specific DNA binding"/>
    <property type="evidence" value="ECO:0007669"/>
    <property type="project" value="InterPro"/>
</dbReference>
<dbReference type="SUPFAM" id="SSF63829">
    <property type="entry name" value="Calcium-dependent phosphotriesterase"/>
    <property type="match status" value="2"/>
</dbReference>
<dbReference type="Gene3D" id="1.10.287.130">
    <property type="match status" value="1"/>
</dbReference>
<dbReference type="PROSITE" id="PS50110">
    <property type="entry name" value="RESPONSE_REGULATORY"/>
    <property type="match status" value="1"/>
</dbReference>
<feature type="transmembrane region" description="Helical" evidence="8">
    <location>
        <begin position="795"/>
        <end position="813"/>
    </location>
</feature>
<accession>A0A2T5JAL3</accession>
<dbReference type="Pfam" id="PF07494">
    <property type="entry name" value="Reg_prop"/>
    <property type="match status" value="3"/>
</dbReference>
<dbReference type="EMBL" id="QAOQ01000003">
    <property type="protein sequence ID" value="PTQ97898.1"/>
    <property type="molecule type" value="Genomic_DNA"/>
</dbReference>
<dbReference type="CDD" id="cd00082">
    <property type="entry name" value="HisKA"/>
    <property type="match status" value="1"/>
</dbReference>
<proteinExistence type="predicted"/>
<evidence type="ECO:0000256" key="8">
    <source>
        <dbReference type="SAM" id="Phobius"/>
    </source>
</evidence>
<keyword evidence="8" id="KW-0472">Membrane</keyword>
<evidence type="ECO:0000256" key="3">
    <source>
        <dbReference type="ARBA" id="ARBA00022553"/>
    </source>
</evidence>
<dbReference type="InterPro" id="IPR036097">
    <property type="entry name" value="HisK_dim/P_sf"/>
</dbReference>
<dbReference type="SMART" id="SM00448">
    <property type="entry name" value="REC"/>
    <property type="match status" value="1"/>
</dbReference>
<dbReference type="Proteomes" id="UP000244168">
    <property type="component" value="Unassembled WGS sequence"/>
</dbReference>
<feature type="modified residue" description="4-aspartylphosphate" evidence="7">
    <location>
        <position position="1169"/>
    </location>
</feature>
<evidence type="ECO:0000259" key="12">
    <source>
        <dbReference type="PROSITE" id="PS50110"/>
    </source>
</evidence>
<evidence type="ECO:0000256" key="1">
    <source>
        <dbReference type="ARBA" id="ARBA00000085"/>
    </source>
</evidence>
<dbReference type="PANTHER" id="PTHR43547:SF2">
    <property type="entry name" value="HYBRID SIGNAL TRANSDUCTION HISTIDINE KINASE C"/>
    <property type="match status" value="1"/>
</dbReference>
<keyword evidence="4" id="KW-0805">Transcription regulation</keyword>
<dbReference type="InterPro" id="IPR013783">
    <property type="entry name" value="Ig-like_fold"/>
</dbReference>
<keyword evidence="13" id="KW-0418">Kinase</keyword>
<feature type="domain" description="Histidine kinase" evidence="11">
    <location>
        <begin position="856"/>
        <end position="1072"/>
    </location>
</feature>
<dbReference type="Gene3D" id="3.30.565.10">
    <property type="entry name" value="Histidine kinase-like ATPase, C-terminal domain"/>
    <property type="match status" value="1"/>
</dbReference>
<organism evidence="13 14">
    <name type="scientific">Mucilaginibacter yixingensis</name>
    <dbReference type="NCBI Taxonomy" id="1295612"/>
    <lineage>
        <taxon>Bacteria</taxon>
        <taxon>Pseudomonadati</taxon>
        <taxon>Bacteroidota</taxon>
        <taxon>Sphingobacteriia</taxon>
        <taxon>Sphingobacteriales</taxon>
        <taxon>Sphingobacteriaceae</taxon>
        <taxon>Mucilaginibacter</taxon>
    </lineage>
</organism>
<dbReference type="CDD" id="cd17574">
    <property type="entry name" value="REC_OmpR"/>
    <property type="match status" value="1"/>
</dbReference>
<evidence type="ECO:0000313" key="13">
    <source>
        <dbReference type="EMBL" id="PTQ97898.1"/>
    </source>
</evidence>
<keyword evidence="13" id="KW-0808">Transferase</keyword>
<dbReference type="InterPro" id="IPR015943">
    <property type="entry name" value="WD40/YVTN_repeat-like_dom_sf"/>
</dbReference>
<keyword evidence="5" id="KW-0238">DNA-binding</keyword>
<dbReference type="SUPFAM" id="SSF47384">
    <property type="entry name" value="Homodimeric domain of signal transducing histidine kinase"/>
    <property type="match status" value="1"/>
</dbReference>
<dbReference type="InterPro" id="IPR011110">
    <property type="entry name" value="Reg_prop"/>
</dbReference>
<dbReference type="SMART" id="SM00342">
    <property type="entry name" value="HTH_ARAC"/>
    <property type="match status" value="1"/>
</dbReference>
<evidence type="ECO:0000313" key="14">
    <source>
        <dbReference type="Proteomes" id="UP000244168"/>
    </source>
</evidence>
<dbReference type="SUPFAM" id="SSF55874">
    <property type="entry name" value="ATPase domain of HSP90 chaperone/DNA topoisomerase II/histidine kinase"/>
    <property type="match status" value="1"/>
</dbReference>
<evidence type="ECO:0000256" key="2">
    <source>
        <dbReference type="ARBA" id="ARBA00012438"/>
    </source>
</evidence>
<dbReference type="InterPro" id="IPR009057">
    <property type="entry name" value="Homeodomain-like_sf"/>
</dbReference>
<protein>
    <recommendedName>
        <fullName evidence="2">histidine kinase</fullName>
        <ecNumber evidence="2">2.7.13.3</ecNumber>
    </recommendedName>
</protein>
<dbReference type="InterPro" id="IPR004358">
    <property type="entry name" value="Sig_transdc_His_kin-like_C"/>
</dbReference>
<dbReference type="InterPro" id="IPR018062">
    <property type="entry name" value="HTH_AraC-typ_CS"/>
</dbReference>
<dbReference type="Pfam" id="PF00072">
    <property type="entry name" value="Response_reg"/>
    <property type="match status" value="1"/>
</dbReference>
<dbReference type="GO" id="GO:0000155">
    <property type="term" value="F:phosphorelay sensor kinase activity"/>
    <property type="evidence" value="ECO:0007669"/>
    <property type="project" value="InterPro"/>
</dbReference>
<dbReference type="InterPro" id="IPR018060">
    <property type="entry name" value="HTH_AraC"/>
</dbReference>
<name>A0A2T5JAL3_9SPHI</name>
<evidence type="ECO:0000256" key="4">
    <source>
        <dbReference type="ARBA" id="ARBA00023015"/>
    </source>
</evidence>
<reference evidence="13 14" key="1">
    <citation type="submission" date="2018-04" db="EMBL/GenBank/DDBJ databases">
        <title>Genomic Encyclopedia of Archaeal and Bacterial Type Strains, Phase II (KMG-II): from individual species to whole genera.</title>
        <authorList>
            <person name="Goeker M."/>
        </authorList>
    </citation>
    <scope>NUCLEOTIDE SEQUENCE [LARGE SCALE GENOMIC DNA]</scope>
    <source>
        <strain evidence="13 14">DSM 26809</strain>
    </source>
</reference>
<keyword evidence="9" id="KW-0732">Signal</keyword>
<comment type="catalytic activity">
    <reaction evidence="1">
        <text>ATP + protein L-histidine = ADP + protein N-phospho-L-histidine.</text>
        <dbReference type="EC" id="2.7.13.3"/>
    </reaction>
</comment>
<dbReference type="InterPro" id="IPR003594">
    <property type="entry name" value="HATPase_dom"/>
</dbReference>
<dbReference type="InterPro" id="IPR005467">
    <property type="entry name" value="His_kinase_dom"/>
</dbReference>
<keyword evidence="14" id="KW-1185">Reference proteome</keyword>
<evidence type="ECO:0000259" key="10">
    <source>
        <dbReference type="PROSITE" id="PS01124"/>
    </source>
</evidence>
<dbReference type="InterPro" id="IPR011123">
    <property type="entry name" value="Y_Y_Y"/>
</dbReference>
<evidence type="ECO:0000256" key="9">
    <source>
        <dbReference type="SAM" id="SignalP"/>
    </source>
</evidence>
<dbReference type="SMART" id="SM00388">
    <property type="entry name" value="HisKA"/>
    <property type="match status" value="1"/>
</dbReference>
<dbReference type="PANTHER" id="PTHR43547">
    <property type="entry name" value="TWO-COMPONENT HISTIDINE KINASE"/>
    <property type="match status" value="1"/>
</dbReference>
<dbReference type="Gene3D" id="2.130.10.10">
    <property type="entry name" value="YVTN repeat-like/Quinoprotein amine dehydrogenase"/>
    <property type="match status" value="2"/>
</dbReference>
<feature type="signal peptide" evidence="9">
    <location>
        <begin position="1"/>
        <end position="45"/>
    </location>
</feature>
<dbReference type="GO" id="GO:0003700">
    <property type="term" value="F:DNA-binding transcription factor activity"/>
    <property type="evidence" value="ECO:0007669"/>
    <property type="project" value="InterPro"/>
</dbReference>
<feature type="domain" description="Response regulatory" evidence="12">
    <location>
        <begin position="1121"/>
        <end position="1236"/>
    </location>
</feature>
<dbReference type="Pfam" id="PF12833">
    <property type="entry name" value="HTH_18"/>
    <property type="match status" value="1"/>
</dbReference>